<evidence type="ECO:0000313" key="2">
    <source>
        <dbReference type="EMBL" id="XCD14830.1"/>
    </source>
</evidence>
<dbReference type="InterPro" id="IPR016181">
    <property type="entry name" value="Acyl_CoA_acyltransferase"/>
</dbReference>
<dbReference type="GO" id="GO:0016747">
    <property type="term" value="F:acyltransferase activity, transferring groups other than amino-acyl groups"/>
    <property type="evidence" value="ECO:0007669"/>
    <property type="project" value="InterPro"/>
</dbReference>
<dbReference type="EC" id="2.3.-.-" evidence="2"/>
<reference evidence="2" key="1">
    <citation type="submission" date="2023-01" db="EMBL/GenBank/DDBJ databases">
        <title>Vibrio sp. CB1-14 genome sequencing.</title>
        <authorList>
            <person name="Otstavnykh N."/>
            <person name="Isaeva M."/>
            <person name="Meleshko D."/>
        </authorList>
    </citation>
    <scope>NUCLEOTIDE SEQUENCE</scope>
    <source>
        <strain evidence="2">CB1-14</strain>
    </source>
</reference>
<keyword evidence="2" id="KW-0808">Transferase</keyword>
<dbReference type="PROSITE" id="PS51186">
    <property type="entry name" value="GNAT"/>
    <property type="match status" value="1"/>
</dbReference>
<dbReference type="Pfam" id="PF00583">
    <property type="entry name" value="Acetyltransf_1"/>
    <property type="match status" value="1"/>
</dbReference>
<organism evidence="2">
    <name type="scientific">Vibrio chaetopteri</name>
    <dbReference type="NCBI Taxonomy" id="3016528"/>
    <lineage>
        <taxon>Bacteria</taxon>
        <taxon>Pseudomonadati</taxon>
        <taxon>Pseudomonadota</taxon>
        <taxon>Gammaproteobacteria</taxon>
        <taxon>Vibrionales</taxon>
        <taxon>Vibrionaceae</taxon>
        <taxon>Vibrio</taxon>
    </lineage>
</organism>
<feature type="domain" description="N-acetyltransferase" evidence="1">
    <location>
        <begin position="17"/>
        <end position="160"/>
    </location>
</feature>
<dbReference type="AlphaFoldDB" id="A0AAU8BER4"/>
<dbReference type="SUPFAM" id="SSF55729">
    <property type="entry name" value="Acyl-CoA N-acyltransferases (Nat)"/>
    <property type="match status" value="1"/>
</dbReference>
<dbReference type="Gene3D" id="3.40.630.30">
    <property type="match status" value="1"/>
</dbReference>
<sequence>MGEWIVEHINLKLASIVDARNLQSCALDAFEEDKRKYGSYPPNIESIEWRESQINAGNFFLIIWQEQLVGGLCAELDSDELVEIKYVFVASSFQGNQIGSWVMTELEENYLNAIGFKLLTPAKSYRNQHFYEKLGYVKISESAAVPNNEFRAFKYVKKRNPIK</sequence>
<dbReference type="InterPro" id="IPR000182">
    <property type="entry name" value="GNAT_dom"/>
</dbReference>
<keyword evidence="2" id="KW-0012">Acyltransferase</keyword>
<accession>A0AAU8BER4</accession>
<dbReference type="CDD" id="cd04301">
    <property type="entry name" value="NAT_SF"/>
    <property type="match status" value="1"/>
</dbReference>
<gene>
    <name evidence="2" type="ORF">PG915_09445</name>
</gene>
<name>A0AAU8BER4_9VIBR</name>
<dbReference type="EMBL" id="CP115920">
    <property type="protein sequence ID" value="XCD14830.1"/>
    <property type="molecule type" value="Genomic_DNA"/>
</dbReference>
<dbReference type="KEGG" id="vck:PG915_09445"/>
<proteinExistence type="predicted"/>
<dbReference type="RefSeq" id="WP_353496299.1">
    <property type="nucleotide sequence ID" value="NZ_CP115920.1"/>
</dbReference>
<evidence type="ECO:0000259" key="1">
    <source>
        <dbReference type="PROSITE" id="PS51186"/>
    </source>
</evidence>
<protein>
    <submittedName>
        <fullName evidence="2">GNAT family N-acetyltransferase</fullName>
        <ecNumber evidence="2">2.3.-.-</ecNumber>
    </submittedName>
</protein>